<dbReference type="Proteomes" id="UP001378592">
    <property type="component" value="Unassembled WGS sequence"/>
</dbReference>
<feature type="compositionally biased region" description="Basic and acidic residues" evidence="4">
    <location>
        <begin position="40"/>
        <end position="49"/>
    </location>
</feature>
<evidence type="ECO:0000256" key="2">
    <source>
        <dbReference type="ARBA" id="ARBA00023043"/>
    </source>
</evidence>
<feature type="region of interest" description="Disordered" evidence="4">
    <location>
        <begin position="161"/>
        <end position="232"/>
    </location>
</feature>
<gene>
    <name evidence="5" type="ORF">R5R35_013280</name>
</gene>
<sequence>MLTNNTNVQASVESVSQYNFESEGEMLNYKQYDTGVQEDTSCKETEPNSRKSSTSDVEVIQNTESVYEHLARECALKEQCLPLTVQTTKHSSLLNRENIENESGKLCSLQNQSTISDTSHGKCLMEDRELSQGSDTSSTSDIFEHYDTMMRNFFLGEKSLNNQLQSPTPPISEQSATSIKSVEEEESTTRRRSRPTQADTKQKRPVTFATKLVAEEKEPGEKKDQDDPEEDDRIRFLPHRQLLLRHRNDQQRVGMGQIKKAERISKRCLNKADEDGAKRALQAEERRRLRLGRKLLGAARAGDADRLLAMWHAGAYADAPDRRGETPLHAAATGGHEMVLRALLAVAPGDAHSGGADVRARDAQGRTALHRAAARGQTRCVELLLEADGGPDLVDVQDARGRTALHEAAARGHVTAAIRLLDGGASPALRDALGRTARDEVSAATKRAKGSKNVARLSILDMTMRYKTEVP</sequence>
<feature type="repeat" description="ANK" evidence="3">
    <location>
        <begin position="323"/>
        <end position="344"/>
    </location>
</feature>
<dbReference type="PROSITE" id="PS50297">
    <property type="entry name" value="ANK_REP_REGION"/>
    <property type="match status" value="3"/>
</dbReference>
<protein>
    <submittedName>
        <fullName evidence="5">Uncharacterized protein</fullName>
    </submittedName>
</protein>
<dbReference type="InterPro" id="IPR002110">
    <property type="entry name" value="Ankyrin_rpt"/>
</dbReference>
<feature type="compositionally biased region" description="Basic and acidic residues" evidence="4">
    <location>
        <begin position="213"/>
        <end position="225"/>
    </location>
</feature>
<feature type="compositionally biased region" description="Polar residues" evidence="4">
    <location>
        <begin position="161"/>
        <end position="180"/>
    </location>
</feature>
<feature type="repeat" description="ANK" evidence="3">
    <location>
        <begin position="364"/>
        <end position="396"/>
    </location>
</feature>
<feature type="region of interest" description="Disordered" evidence="4">
    <location>
        <begin position="37"/>
        <end position="56"/>
    </location>
</feature>
<dbReference type="Gene3D" id="1.25.40.20">
    <property type="entry name" value="Ankyrin repeat-containing domain"/>
    <property type="match status" value="1"/>
</dbReference>
<evidence type="ECO:0000256" key="3">
    <source>
        <dbReference type="PROSITE-ProRule" id="PRU00023"/>
    </source>
</evidence>
<evidence type="ECO:0000256" key="4">
    <source>
        <dbReference type="SAM" id="MobiDB-lite"/>
    </source>
</evidence>
<keyword evidence="2 3" id="KW-0040">ANK repeat</keyword>
<dbReference type="EMBL" id="JAZDUA010000010">
    <property type="protein sequence ID" value="KAK7873751.1"/>
    <property type="molecule type" value="Genomic_DNA"/>
</dbReference>
<dbReference type="AlphaFoldDB" id="A0AAN9ZFT2"/>
<keyword evidence="1" id="KW-0677">Repeat</keyword>
<dbReference type="Pfam" id="PF12796">
    <property type="entry name" value="Ank_2"/>
    <property type="match status" value="1"/>
</dbReference>
<name>A0AAN9ZFT2_9ORTH</name>
<evidence type="ECO:0000313" key="6">
    <source>
        <dbReference type="Proteomes" id="UP001378592"/>
    </source>
</evidence>
<comment type="caution">
    <text evidence="5">The sequence shown here is derived from an EMBL/GenBank/DDBJ whole genome shotgun (WGS) entry which is preliminary data.</text>
</comment>
<dbReference type="InterPro" id="IPR036770">
    <property type="entry name" value="Ankyrin_rpt-contain_sf"/>
</dbReference>
<dbReference type="SUPFAM" id="SSF48403">
    <property type="entry name" value="Ankyrin repeat"/>
    <property type="match status" value="1"/>
</dbReference>
<evidence type="ECO:0000313" key="5">
    <source>
        <dbReference type="EMBL" id="KAK7873751.1"/>
    </source>
</evidence>
<dbReference type="PANTHER" id="PTHR24161">
    <property type="entry name" value="ANK_REP_REGION DOMAIN-CONTAINING PROTEIN-RELATED"/>
    <property type="match status" value="1"/>
</dbReference>
<dbReference type="SMART" id="SM00248">
    <property type="entry name" value="ANK"/>
    <property type="match status" value="3"/>
</dbReference>
<dbReference type="Pfam" id="PF00023">
    <property type="entry name" value="Ank"/>
    <property type="match status" value="1"/>
</dbReference>
<dbReference type="PROSITE" id="PS50088">
    <property type="entry name" value="ANK_REPEAT"/>
    <property type="match status" value="3"/>
</dbReference>
<evidence type="ECO:0000256" key="1">
    <source>
        <dbReference type="ARBA" id="ARBA00022737"/>
    </source>
</evidence>
<keyword evidence="6" id="KW-1185">Reference proteome</keyword>
<feature type="repeat" description="ANK" evidence="3">
    <location>
        <begin position="400"/>
        <end position="432"/>
    </location>
</feature>
<reference evidence="5 6" key="1">
    <citation type="submission" date="2024-03" db="EMBL/GenBank/DDBJ databases">
        <title>The genome assembly and annotation of the cricket Gryllus longicercus Weissman &amp; Gray.</title>
        <authorList>
            <person name="Szrajer S."/>
            <person name="Gray D."/>
            <person name="Ylla G."/>
        </authorList>
    </citation>
    <scope>NUCLEOTIDE SEQUENCE [LARGE SCALE GENOMIC DNA]</scope>
    <source>
        <strain evidence="5">DAG 2021-001</strain>
        <tissue evidence="5">Whole body minus gut</tissue>
    </source>
</reference>
<organism evidence="5 6">
    <name type="scientific">Gryllus longicercus</name>
    <dbReference type="NCBI Taxonomy" id="2509291"/>
    <lineage>
        <taxon>Eukaryota</taxon>
        <taxon>Metazoa</taxon>
        <taxon>Ecdysozoa</taxon>
        <taxon>Arthropoda</taxon>
        <taxon>Hexapoda</taxon>
        <taxon>Insecta</taxon>
        <taxon>Pterygota</taxon>
        <taxon>Neoptera</taxon>
        <taxon>Polyneoptera</taxon>
        <taxon>Orthoptera</taxon>
        <taxon>Ensifera</taxon>
        <taxon>Gryllidea</taxon>
        <taxon>Grylloidea</taxon>
        <taxon>Gryllidae</taxon>
        <taxon>Gryllinae</taxon>
        <taxon>Gryllus</taxon>
    </lineage>
</organism>
<proteinExistence type="predicted"/>
<accession>A0AAN9ZFT2</accession>
<dbReference type="PANTHER" id="PTHR24161:SF85">
    <property type="entry name" value="PALMITOYLTRANSFERASE HIP14"/>
    <property type="match status" value="1"/>
</dbReference>